<dbReference type="InterPro" id="IPR011527">
    <property type="entry name" value="ABC1_TM_dom"/>
</dbReference>
<protein>
    <recommendedName>
        <fullName evidence="6">ABC transmembrane type-1 domain-containing protein</fullName>
    </recommendedName>
</protein>
<evidence type="ECO:0000256" key="4">
    <source>
        <dbReference type="ARBA" id="ARBA00023136"/>
    </source>
</evidence>
<evidence type="ECO:0000256" key="1">
    <source>
        <dbReference type="ARBA" id="ARBA00004141"/>
    </source>
</evidence>
<comment type="subcellular location">
    <subcellularLocation>
        <location evidence="1">Membrane</location>
        <topology evidence="1">Multi-pass membrane protein</topology>
    </subcellularLocation>
</comment>
<dbReference type="Gene3D" id="1.20.1560.10">
    <property type="entry name" value="ABC transporter type 1, transmembrane domain"/>
    <property type="match status" value="1"/>
</dbReference>
<dbReference type="PANTHER" id="PTHR43394">
    <property type="entry name" value="ATP-DEPENDENT PERMEASE MDL1, MITOCHONDRIAL"/>
    <property type="match status" value="1"/>
</dbReference>
<dbReference type="AlphaFoldDB" id="X1ASP5"/>
<organism evidence="7">
    <name type="scientific">marine sediment metagenome</name>
    <dbReference type="NCBI Taxonomy" id="412755"/>
    <lineage>
        <taxon>unclassified sequences</taxon>
        <taxon>metagenomes</taxon>
        <taxon>ecological metagenomes</taxon>
    </lineage>
</organism>
<evidence type="ECO:0000256" key="3">
    <source>
        <dbReference type="ARBA" id="ARBA00022989"/>
    </source>
</evidence>
<dbReference type="GO" id="GO:0015421">
    <property type="term" value="F:ABC-type oligopeptide transporter activity"/>
    <property type="evidence" value="ECO:0007669"/>
    <property type="project" value="TreeGrafter"/>
</dbReference>
<accession>X1ASP5</accession>
<keyword evidence="2 5" id="KW-0812">Transmembrane</keyword>
<dbReference type="InterPro" id="IPR036640">
    <property type="entry name" value="ABC1_TM_sf"/>
</dbReference>
<feature type="transmembrane region" description="Helical" evidence="5">
    <location>
        <begin position="41"/>
        <end position="61"/>
    </location>
</feature>
<feature type="non-terminal residue" evidence="7">
    <location>
        <position position="166"/>
    </location>
</feature>
<feature type="domain" description="ABC transmembrane type-1" evidence="6">
    <location>
        <begin position="42"/>
        <end position="166"/>
    </location>
</feature>
<dbReference type="PROSITE" id="PS50929">
    <property type="entry name" value="ABC_TM1F"/>
    <property type="match status" value="1"/>
</dbReference>
<comment type="caution">
    <text evidence="7">The sequence shown here is derived from an EMBL/GenBank/DDBJ whole genome shotgun (WGS) entry which is preliminary data.</text>
</comment>
<name>X1ASP5_9ZZZZ</name>
<keyword evidence="4 5" id="KW-0472">Membrane</keyword>
<dbReference type="EMBL" id="BART01015835">
    <property type="protein sequence ID" value="GAG75293.1"/>
    <property type="molecule type" value="Genomic_DNA"/>
</dbReference>
<feature type="transmembrane region" description="Helical" evidence="5">
    <location>
        <begin position="81"/>
        <end position="104"/>
    </location>
</feature>
<gene>
    <name evidence="7" type="ORF">S01H4_30645</name>
</gene>
<evidence type="ECO:0000256" key="2">
    <source>
        <dbReference type="ARBA" id="ARBA00022692"/>
    </source>
</evidence>
<dbReference type="SUPFAM" id="SSF90123">
    <property type="entry name" value="ABC transporter transmembrane region"/>
    <property type="match status" value="1"/>
</dbReference>
<evidence type="ECO:0000313" key="7">
    <source>
        <dbReference type="EMBL" id="GAG75293.1"/>
    </source>
</evidence>
<evidence type="ECO:0000256" key="5">
    <source>
        <dbReference type="SAM" id="Phobius"/>
    </source>
</evidence>
<dbReference type="GO" id="GO:0016020">
    <property type="term" value="C:membrane"/>
    <property type="evidence" value="ECO:0007669"/>
    <property type="project" value="UniProtKB-SubCell"/>
</dbReference>
<dbReference type="PANTHER" id="PTHR43394:SF1">
    <property type="entry name" value="ATP-BINDING CASSETTE SUB-FAMILY B MEMBER 10, MITOCHONDRIAL"/>
    <property type="match status" value="1"/>
</dbReference>
<evidence type="ECO:0000259" key="6">
    <source>
        <dbReference type="PROSITE" id="PS50929"/>
    </source>
</evidence>
<reference evidence="7" key="1">
    <citation type="journal article" date="2014" name="Front. Microbiol.">
        <title>High frequency of phylogenetically diverse reductive dehalogenase-homologous genes in deep subseafloor sedimentary metagenomes.</title>
        <authorList>
            <person name="Kawai M."/>
            <person name="Futagami T."/>
            <person name="Toyoda A."/>
            <person name="Takaki Y."/>
            <person name="Nishi S."/>
            <person name="Hori S."/>
            <person name="Arai W."/>
            <person name="Tsubouchi T."/>
            <person name="Morono Y."/>
            <person name="Uchiyama I."/>
            <person name="Ito T."/>
            <person name="Fujiyama A."/>
            <person name="Inagaki F."/>
            <person name="Takami H."/>
        </authorList>
    </citation>
    <scope>NUCLEOTIDE SEQUENCE</scope>
    <source>
        <strain evidence="7">Expedition CK06-06</strain>
    </source>
</reference>
<dbReference type="GO" id="GO:0005524">
    <property type="term" value="F:ATP binding"/>
    <property type="evidence" value="ECO:0007669"/>
    <property type="project" value="InterPro"/>
</dbReference>
<dbReference type="InterPro" id="IPR039421">
    <property type="entry name" value="Type_1_exporter"/>
</dbReference>
<proteinExistence type="predicted"/>
<sequence>MIENNSDLLTGEFFDPVMVKYSKKSHFKWVISHVLAHKGMIALFFLFATISAAIAAISPVILGKLITEILDPFGIWDRITFFAFIILILTIISGIASFASGLIIEVTSQRVERDIRDEYYASMLSKSMTFHDEVKAGDVMARATFDTRMVNFFVNPVIHLAYAAVS</sequence>
<dbReference type="Pfam" id="PF00664">
    <property type="entry name" value="ABC_membrane"/>
    <property type="match status" value="1"/>
</dbReference>
<keyword evidence="3 5" id="KW-1133">Transmembrane helix</keyword>